<keyword evidence="2" id="KW-1185">Reference proteome</keyword>
<protein>
    <submittedName>
        <fullName evidence="1">Uncharacterized protein</fullName>
    </submittedName>
</protein>
<sequence>MTATTEDRPRSRGFRIEGNLRDRSITIGRLGVFARIEARRLRWAWLALVKEGWSMEVVAGPAAVTLSWGIVRKTDKARVWAWRRAVSRA</sequence>
<evidence type="ECO:0000313" key="2">
    <source>
        <dbReference type="Proteomes" id="UP000698752"/>
    </source>
</evidence>
<dbReference type="RefSeq" id="WP_211871946.1">
    <property type="nucleotide sequence ID" value="NZ_JAAEDI010000043.1"/>
</dbReference>
<dbReference type="Proteomes" id="UP000698752">
    <property type="component" value="Unassembled WGS sequence"/>
</dbReference>
<dbReference type="EMBL" id="JAAEDI010000043">
    <property type="protein sequence ID" value="MBR0653236.1"/>
    <property type="molecule type" value="Genomic_DNA"/>
</dbReference>
<proteinExistence type="predicted"/>
<accession>A0ABS5EQF8</accession>
<reference evidence="2" key="1">
    <citation type="journal article" date="2021" name="Syst. Appl. Microbiol.">
        <title>Roseomonas hellenica sp. nov., isolated from roots of wild-growing Alkanna tinctoria.</title>
        <authorList>
            <person name="Rat A."/>
            <person name="Naranjo H.D."/>
            <person name="Lebbe L."/>
            <person name="Cnockaert M."/>
            <person name="Krigas N."/>
            <person name="Grigoriadou K."/>
            <person name="Maloupa E."/>
            <person name="Willems A."/>
        </authorList>
    </citation>
    <scope>NUCLEOTIDE SEQUENCE [LARGE SCALE GENOMIC DNA]</scope>
    <source>
        <strain evidence="2">LMG 31159</strain>
    </source>
</reference>
<comment type="caution">
    <text evidence="1">The sequence shown here is derived from an EMBL/GenBank/DDBJ whole genome shotgun (WGS) entry which is preliminary data.</text>
</comment>
<name>A0ABS5EQF8_9PROT</name>
<organism evidence="1 2">
    <name type="scientific">Neoroseomonas terrae</name>
    <dbReference type="NCBI Taxonomy" id="424799"/>
    <lineage>
        <taxon>Bacteria</taxon>
        <taxon>Pseudomonadati</taxon>
        <taxon>Pseudomonadota</taxon>
        <taxon>Alphaproteobacteria</taxon>
        <taxon>Acetobacterales</taxon>
        <taxon>Acetobacteraceae</taxon>
        <taxon>Neoroseomonas</taxon>
    </lineage>
</organism>
<gene>
    <name evidence="1" type="ORF">GXW78_26525</name>
</gene>
<evidence type="ECO:0000313" key="1">
    <source>
        <dbReference type="EMBL" id="MBR0653236.1"/>
    </source>
</evidence>